<dbReference type="Proteomes" id="UP000643810">
    <property type="component" value="Unassembled WGS sequence"/>
</dbReference>
<name>A0ABR7GFN8_9FIRM</name>
<dbReference type="SUPFAM" id="SSF53448">
    <property type="entry name" value="Nucleotide-diphospho-sugar transferases"/>
    <property type="match status" value="1"/>
</dbReference>
<dbReference type="InterPro" id="IPR029044">
    <property type="entry name" value="Nucleotide-diphossugar_trans"/>
</dbReference>
<evidence type="ECO:0000313" key="3">
    <source>
        <dbReference type="Proteomes" id="UP000643810"/>
    </source>
</evidence>
<evidence type="ECO:0000259" key="1">
    <source>
        <dbReference type="Pfam" id="PF00535"/>
    </source>
</evidence>
<protein>
    <submittedName>
        <fullName evidence="2">Glycosyltransferase family 2 protein</fullName>
    </submittedName>
</protein>
<gene>
    <name evidence="2" type="ORF">H8R94_06520</name>
</gene>
<dbReference type="Pfam" id="PF00535">
    <property type="entry name" value="Glycos_transf_2"/>
    <property type="match status" value="1"/>
</dbReference>
<sequence>METNVKNAKISVIVPVYNTPTLHLNRCIDSLLQQDYTNTEIILVDDGSSRDCCAVLEQIATRDNRIHLFHKENGGVSSARNLGLSKVTGEFLTFMDSDDYLDSHAWSLCIGSMQSHDSDLVCFGWQDHLADGTLVDHCITQDYSMSTIAKHLEVMRHITPIEETLASGQKRVSLPRSKESNQPLVCDRETLLTEIASDNIHYGGGYPWNKIWRTSALRDADGSLPFYDESLTIYEDKLWVLEAGARISSALIMPHILYHYMFLPGSLTHKDTDIIDRQPLAYKAYDKILDFLEKDFPEAYIRAYNFYFDVIFDDIHVLKDARHRNHYQKQYTETMATYKRLCKRIAPRTLYYPVRSPQFCSWLKERTLP</sequence>
<comment type="caution">
    <text evidence="2">The sequence shown here is derived from an EMBL/GenBank/DDBJ whole genome shotgun (WGS) entry which is preliminary data.</text>
</comment>
<evidence type="ECO:0000313" key="2">
    <source>
        <dbReference type="EMBL" id="MBC5686261.1"/>
    </source>
</evidence>
<reference evidence="2 3" key="1">
    <citation type="submission" date="2020-08" db="EMBL/GenBank/DDBJ databases">
        <title>Genome public.</title>
        <authorList>
            <person name="Liu C."/>
            <person name="Sun Q."/>
        </authorList>
    </citation>
    <scope>NUCLEOTIDE SEQUENCE [LARGE SCALE GENOMIC DNA]</scope>
    <source>
        <strain evidence="2 3">NSJ-9</strain>
    </source>
</reference>
<dbReference type="InterPro" id="IPR001173">
    <property type="entry name" value="Glyco_trans_2-like"/>
</dbReference>
<accession>A0ABR7GFN8</accession>
<proteinExistence type="predicted"/>
<dbReference type="RefSeq" id="WP_186854194.1">
    <property type="nucleotide sequence ID" value="NZ_JACOPG010000002.1"/>
</dbReference>
<dbReference type="PANTHER" id="PTHR22916:SF3">
    <property type="entry name" value="UDP-GLCNAC:BETAGAL BETA-1,3-N-ACETYLGLUCOSAMINYLTRANSFERASE-LIKE PROTEIN 1"/>
    <property type="match status" value="1"/>
</dbReference>
<keyword evidence="3" id="KW-1185">Reference proteome</keyword>
<dbReference type="CDD" id="cd00761">
    <property type="entry name" value="Glyco_tranf_GTA_type"/>
    <property type="match status" value="1"/>
</dbReference>
<dbReference type="PANTHER" id="PTHR22916">
    <property type="entry name" value="GLYCOSYLTRANSFERASE"/>
    <property type="match status" value="1"/>
</dbReference>
<organism evidence="2 3">
    <name type="scientific">Roseburia lenta</name>
    <dbReference type="NCBI Taxonomy" id="2763061"/>
    <lineage>
        <taxon>Bacteria</taxon>
        <taxon>Bacillati</taxon>
        <taxon>Bacillota</taxon>
        <taxon>Clostridia</taxon>
        <taxon>Lachnospirales</taxon>
        <taxon>Lachnospiraceae</taxon>
        <taxon>Roseburia</taxon>
    </lineage>
</organism>
<dbReference type="EMBL" id="JACOPG010000002">
    <property type="protein sequence ID" value="MBC5686261.1"/>
    <property type="molecule type" value="Genomic_DNA"/>
</dbReference>
<feature type="domain" description="Glycosyltransferase 2-like" evidence="1">
    <location>
        <begin position="11"/>
        <end position="136"/>
    </location>
</feature>
<dbReference type="Gene3D" id="3.90.550.10">
    <property type="entry name" value="Spore Coat Polysaccharide Biosynthesis Protein SpsA, Chain A"/>
    <property type="match status" value="1"/>
</dbReference>